<dbReference type="PANTHER" id="PTHR37542">
    <property type="entry name" value="HELO DOMAIN-CONTAINING PROTEIN-RELATED"/>
    <property type="match status" value="1"/>
</dbReference>
<feature type="compositionally biased region" description="Low complexity" evidence="1">
    <location>
        <begin position="266"/>
        <end position="275"/>
    </location>
</feature>
<organism evidence="4 5">
    <name type="scientific">Purpureocillium lilacinum</name>
    <name type="common">Paecilomyces lilacinus</name>
    <dbReference type="NCBI Taxonomy" id="33203"/>
    <lineage>
        <taxon>Eukaryota</taxon>
        <taxon>Fungi</taxon>
        <taxon>Dikarya</taxon>
        <taxon>Ascomycota</taxon>
        <taxon>Pezizomycotina</taxon>
        <taxon>Sordariomycetes</taxon>
        <taxon>Hypocreomycetidae</taxon>
        <taxon>Hypocreales</taxon>
        <taxon>Ophiocordycipitaceae</taxon>
        <taxon>Purpureocillium</taxon>
    </lineage>
</organism>
<evidence type="ECO:0000313" key="4">
    <source>
        <dbReference type="EMBL" id="OAQ89060.1"/>
    </source>
</evidence>
<evidence type="ECO:0000259" key="3">
    <source>
        <dbReference type="PROSITE" id="PS50011"/>
    </source>
</evidence>
<dbReference type="EMBL" id="LSBI01000006">
    <property type="protein sequence ID" value="OAQ89060.1"/>
    <property type="molecule type" value="Genomic_DNA"/>
</dbReference>
<dbReference type="PANTHER" id="PTHR37542:SF3">
    <property type="entry name" value="PRION-INHIBITION AND PROPAGATION HELO DOMAIN-CONTAINING PROTEIN"/>
    <property type="match status" value="1"/>
</dbReference>
<dbReference type="Gene3D" id="1.10.510.10">
    <property type="entry name" value="Transferase(Phosphotransferase) domain 1"/>
    <property type="match status" value="1"/>
</dbReference>
<dbReference type="InterPro" id="IPR038305">
    <property type="entry name" value="HeLo_sf"/>
</dbReference>
<feature type="region of interest" description="Disordered" evidence="1">
    <location>
        <begin position="256"/>
        <end position="275"/>
    </location>
</feature>
<dbReference type="Proteomes" id="UP000078340">
    <property type="component" value="Unassembled WGS sequence"/>
</dbReference>
<comment type="caution">
    <text evidence="4">The sequence shown here is derived from an EMBL/GenBank/DDBJ whole genome shotgun (WGS) entry which is preliminary data.</text>
</comment>
<dbReference type="STRING" id="33203.A0A179HHW5"/>
<keyword evidence="4" id="KW-0034">Amyloid</keyword>
<feature type="signal peptide" evidence="2">
    <location>
        <begin position="1"/>
        <end position="22"/>
    </location>
</feature>
<dbReference type="Gene3D" id="1.20.120.1020">
    <property type="entry name" value="Prion-inhibition and propagation, HeLo domain"/>
    <property type="match status" value="1"/>
</dbReference>
<name>A0A179HHW5_PURLI</name>
<evidence type="ECO:0000313" key="5">
    <source>
        <dbReference type="Proteomes" id="UP000078340"/>
    </source>
</evidence>
<gene>
    <name evidence="4" type="ORF">VFPFJ_07525</name>
</gene>
<dbReference type="PROSITE" id="PS50011">
    <property type="entry name" value="PROTEIN_KINASE_DOM"/>
    <property type="match status" value="1"/>
</dbReference>
<sequence length="676" mass="71808">MSGFEVAGISLAVAGLLVSVKGAIDGLNMLADACERDNGLRFAATQYHVEKVKLEVWARHFRVYDVDVDDENDDDDDNKVGGGGGGECLLLKQPRITRDAIWRIVAEINATHELAVEYIARYHVEPVVATTAATIAGADAGASLPPPPQQQHTAVTRTATAAVGRGAGPETFHRRSKWVALLAEARAQIPQTHRLRWAARDRDKFGELIARLATLNQNLWDVVVVAAPEELRVDTLGIVTGVLSGLSDQLSLASLLQQTSPPPPSSSSSSLGRGSDGTASLLALAARLKKMQGETVSELAAKVKHIHASELRLWDALSNDTSKRCSGTYTSQTTPGSSGNSLPEPVWIEWKAVESVSSGGSTTSPSSTMDDIILRVHALGALLSTDNAAAFYRPACLGVYDDVDYRDRHRSRSRRIGFVYRNSSSAASSSLLPVSLADLLRAAGRARTRPPLGARFELAYKLASAVSLLHATDWIHKSLRSDNILFTPPSPLSSGHGAAAGADAGVDVDITVPQIAGFQYSRPAGDASLEGRPTGVPELDYYYHPEVVIAVPVSSSSSSGSYGSGGSGGAGGWTKARELYSLGVVLLEVAHWRPAFEARYRAMTMGEVSAAMLADVRGKFGDDLAGMVGRTFVDVVERCLTGSFGVPDGLSAADEARALGDAFFQRVVRPLAMLKA</sequence>
<dbReference type="SUPFAM" id="SSF56112">
    <property type="entry name" value="Protein kinase-like (PK-like)"/>
    <property type="match status" value="1"/>
</dbReference>
<dbReference type="InterPro" id="IPR011009">
    <property type="entry name" value="Kinase-like_dom_sf"/>
</dbReference>
<evidence type="ECO:0000256" key="1">
    <source>
        <dbReference type="SAM" id="MobiDB-lite"/>
    </source>
</evidence>
<keyword evidence="2" id="KW-0732">Signal</keyword>
<dbReference type="AlphaFoldDB" id="A0A179HHW5"/>
<dbReference type="InterPro" id="IPR000719">
    <property type="entry name" value="Prot_kinase_dom"/>
</dbReference>
<dbReference type="InterPro" id="IPR029498">
    <property type="entry name" value="HeLo_dom"/>
</dbReference>
<reference evidence="4 5" key="1">
    <citation type="submission" date="2016-02" db="EMBL/GenBank/DDBJ databases">
        <title>Biosynthesis of antibiotic leucinostatins and their inhibition on Phytophthora in bio-control Purpureocillium lilacinum.</title>
        <authorList>
            <person name="Wang G."/>
            <person name="Liu Z."/>
            <person name="Lin R."/>
            <person name="Li E."/>
            <person name="Mao Z."/>
            <person name="Ling J."/>
            <person name="Yin W."/>
            <person name="Xie B."/>
        </authorList>
    </citation>
    <scope>NUCLEOTIDE SEQUENCE [LARGE SCALE GENOMIC DNA]</scope>
    <source>
        <strain evidence="4">PLFJ-1</strain>
    </source>
</reference>
<feature type="domain" description="Protein kinase" evidence="3">
    <location>
        <begin position="265"/>
        <end position="664"/>
    </location>
</feature>
<feature type="chain" id="PRO_5008103624" evidence="2">
    <location>
        <begin position="23"/>
        <end position="676"/>
    </location>
</feature>
<dbReference type="GO" id="GO:0005524">
    <property type="term" value="F:ATP binding"/>
    <property type="evidence" value="ECO:0007669"/>
    <property type="project" value="InterPro"/>
</dbReference>
<protein>
    <submittedName>
        <fullName evidence="4">Prion-inhibition and propagation domain-containing protein</fullName>
    </submittedName>
</protein>
<dbReference type="Pfam" id="PF14479">
    <property type="entry name" value="HeLo"/>
    <property type="match status" value="1"/>
</dbReference>
<evidence type="ECO:0000256" key="2">
    <source>
        <dbReference type="SAM" id="SignalP"/>
    </source>
</evidence>
<keyword evidence="4" id="KW-0640">Prion</keyword>
<proteinExistence type="predicted"/>
<dbReference type="GO" id="GO:0004672">
    <property type="term" value="F:protein kinase activity"/>
    <property type="evidence" value="ECO:0007669"/>
    <property type="project" value="InterPro"/>
</dbReference>
<accession>A0A179HHW5</accession>